<keyword evidence="3" id="KW-1185">Reference proteome</keyword>
<gene>
    <name evidence="2" type="ORF">ACLA_028240</name>
</gene>
<protein>
    <submittedName>
        <fullName evidence="2">Uncharacterized protein</fullName>
    </submittedName>
</protein>
<evidence type="ECO:0000313" key="2">
    <source>
        <dbReference type="EMBL" id="EAW08099.1"/>
    </source>
</evidence>
<organism evidence="2 3">
    <name type="scientific">Aspergillus clavatus (strain ATCC 1007 / CBS 513.65 / DSM 816 / NCTC 3887 / NRRL 1 / QM 1276 / 107)</name>
    <dbReference type="NCBI Taxonomy" id="344612"/>
    <lineage>
        <taxon>Eukaryota</taxon>
        <taxon>Fungi</taxon>
        <taxon>Dikarya</taxon>
        <taxon>Ascomycota</taxon>
        <taxon>Pezizomycotina</taxon>
        <taxon>Eurotiomycetes</taxon>
        <taxon>Eurotiomycetidae</taxon>
        <taxon>Eurotiales</taxon>
        <taxon>Aspergillaceae</taxon>
        <taxon>Aspergillus</taxon>
        <taxon>Aspergillus subgen. Fumigati</taxon>
    </lineage>
</organism>
<dbReference type="KEGG" id="act:ACLA_028240"/>
<reference evidence="2 3" key="1">
    <citation type="journal article" date="2008" name="PLoS Genet.">
        <title>Genomic islands in the pathogenic filamentous fungus Aspergillus fumigatus.</title>
        <authorList>
            <person name="Fedorova N.D."/>
            <person name="Khaldi N."/>
            <person name="Joardar V.S."/>
            <person name="Maiti R."/>
            <person name="Amedeo P."/>
            <person name="Anderson M.J."/>
            <person name="Crabtree J."/>
            <person name="Silva J.C."/>
            <person name="Badger J.H."/>
            <person name="Albarraq A."/>
            <person name="Angiuoli S."/>
            <person name="Bussey H."/>
            <person name="Bowyer P."/>
            <person name="Cotty P.J."/>
            <person name="Dyer P.S."/>
            <person name="Egan A."/>
            <person name="Galens K."/>
            <person name="Fraser-Liggett C.M."/>
            <person name="Haas B.J."/>
            <person name="Inman J.M."/>
            <person name="Kent R."/>
            <person name="Lemieux S."/>
            <person name="Malavazi I."/>
            <person name="Orvis J."/>
            <person name="Roemer T."/>
            <person name="Ronning C.M."/>
            <person name="Sundaram J.P."/>
            <person name="Sutton G."/>
            <person name="Turner G."/>
            <person name="Venter J.C."/>
            <person name="White O.R."/>
            <person name="Whitty B.R."/>
            <person name="Youngman P."/>
            <person name="Wolfe K.H."/>
            <person name="Goldman G.H."/>
            <person name="Wortman J.R."/>
            <person name="Jiang B."/>
            <person name="Denning D.W."/>
            <person name="Nierman W.C."/>
        </authorList>
    </citation>
    <scope>NUCLEOTIDE SEQUENCE [LARGE SCALE GENOMIC DNA]</scope>
    <source>
        <strain evidence="3">ATCC 1007 / CBS 513.65 / DSM 816 / NCTC 3887 / NRRL 1</strain>
    </source>
</reference>
<dbReference type="EMBL" id="DS027059">
    <property type="protein sequence ID" value="EAW08099.1"/>
    <property type="molecule type" value="Genomic_DNA"/>
</dbReference>
<dbReference type="Proteomes" id="UP000006701">
    <property type="component" value="Unassembled WGS sequence"/>
</dbReference>
<dbReference type="GeneID" id="4701729"/>
<dbReference type="HOGENOM" id="CLU_1503113_0_0_1"/>
<evidence type="ECO:0000256" key="1">
    <source>
        <dbReference type="SAM" id="MobiDB-lite"/>
    </source>
</evidence>
<proteinExistence type="predicted"/>
<dbReference type="AlphaFoldDB" id="A1CR28"/>
<name>A1CR28_ASPCL</name>
<accession>A1CR28</accession>
<feature type="compositionally biased region" description="Polar residues" evidence="1">
    <location>
        <begin position="82"/>
        <end position="92"/>
    </location>
</feature>
<feature type="compositionally biased region" description="Basic and acidic residues" evidence="1">
    <location>
        <begin position="113"/>
        <end position="128"/>
    </location>
</feature>
<evidence type="ECO:0000313" key="3">
    <source>
        <dbReference type="Proteomes" id="UP000006701"/>
    </source>
</evidence>
<feature type="region of interest" description="Disordered" evidence="1">
    <location>
        <begin position="53"/>
        <end position="179"/>
    </location>
</feature>
<dbReference type="RefSeq" id="XP_001269525.1">
    <property type="nucleotide sequence ID" value="XM_001269524.1"/>
</dbReference>
<dbReference type="VEuPathDB" id="FungiDB:ACLA_028240"/>
<feature type="compositionally biased region" description="Polar residues" evidence="1">
    <location>
        <begin position="63"/>
        <end position="75"/>
    </location>
</feature>
<sequence length="179" mass="18882">MAVRRNPHPFFGLLEPDFGGAIAGADYRMNTYTSLRAPQALKHVCRQPVCIRQFSSGPPPNKTPSAQANETTSPSGEKPLPASQNKSGSIPETKTKFTGGKAASTVDGNKASSVHEQESTLTGEKETPSADVVDSSSTGRNVKKGTSAASHALPRNRARSFASVRLGPLGSKTTRYGEL</sequence>